<feature type="chain" id="PRO_5014216626" evidence="1">
    <location>
        <begin position="22"/>
        <end position="769"/>
    </location>
</feature>
<dbReference type="RefSeq" id="WP_007855715.1">
    <property type="nucleotide sequence ID" value="NZ_BQOA01000001.1"/>
</dbReference>
<dbReference type="Proteomes" id="UP000347681">
    <property type="component" value="Unassembled WGS sequence"/>
</dbReference>
<evidence type="ECO:0000313" key="10">
    <source>
        <dbReference type="Proteomes" id="UP000481700"/>
    </source>
</evidence>
<evidence type="ECO:0000259" key="3">
    <source>
        <dbReference type="Pfam" id="PF14905"/>
    </source>
</evidence>
<reference evidence="7 8" key="2">
    <citation type="journal article" date="2019" name="Nat. Microbiol.">
        <title>Genomic variation and strain-specific functional adaptation in the human gut microbiome during early life.</title>
        <authorList>
            <person name="Vatanen T."/>
            <person name="Plichta D.R."/>
            <person name="Somani J."/>
            <person name="Munch P.C."/>
            <person name="Arthur T.D."/>
            <person name="Hall A.B."/>
            <person name="Rudolf S."/>
            <person name="Oakeley E.J."/>
            <person name="Ke X."/>
            <person name="Young R.A."/>
            <person name="Haiser H.J."/>
            <person name="Kolde R."/>
            <person name="Yassour M."/>
            <person name="Luopajarvi K."/>
            <person name="Siljander H."/>
            <person name="Virtanen S.M."/>
            <person name="Ilonen J."/>
            <person name="Uibo R."/>
            <person name="Tillmann V."/>
            <person name="Mokurov S."/>
            <person name="Dorshakova N."/>
            <person name="Porter J.A."/>
            <person name="McHardy A.C."/>
            <person name="Lahdesmaki H."/>
            <person name="Vlamakis H."/>
            <person name="Huttenhower C."/>
            <person name="Knip M."/>
            <person name="Xavier R.J."/>
        </authorList>
    </citation>
    <scope>NUCLEOTIDE SEQUENCE [LARGE SCALE GENOMIC DNA]</scope>
    <source>
        <strain evidence="7 8">RJX1052</strain>
    </source>
</reference>
<dbReference type="KEGG" id="bdh:GV66_01570"/>
<sequence>MRANILFCLYFFMGVAVQLQAQVTVTGKVIDEQQQPVPYANIVLLSLPDSTFVAGSISNEEGAFSLNVKETKDVLRISSIGYATVYRPLDNRSTDLGIICLASDTQILAEVVVKADMPVTRMRGDALVTNIQNSVLSKAGSASDVLGKVPGVIKERNSYEVLGKGTPLIYINGRQVRDDSELDQLNSEDIKSVEVVTNPGARYDATVTAVIRIQTIRRAGDGFGFDLRSSYYQSQNVDLIEQLNVNYRHNGLDIFGIFRYLKNEYIMKNDIVHTLESDSLWKYQNLLDGTVVDKSLRGEIGANYSLNDKHSLGFRYTLTSRPNTKSDVFTSNDITANNQFYDHLENQEYSSTSGKPTHQLNVYYNGTVGDLNIDFNTDYYTNTSTGKGLYHEVSQEQESRDVHTQSYIRNKLLASKLVLSYPLFGGNLSVGGEYTDTRRNDEYRNPEKYVESTISRVEEDGLSGFAEYSRQFPIGNLSLGVRYEHVTFDYYKDGVHMDEQSRMYGNWFPNLSFSRKLGSVRAQLSYTAKTQRPTYSQLSNNVTYVDRFTMQRGNPLLEPCTIHDISLVGTWRFLQLLVSYQQWRKEIIYWGDPIDNGNSMMMTYLNYHNRPTLNVSFSISPAIGFWHPNLNIGVKKQWMTIDGIEFNKPRPTIRFNNTFELPGDFLVSLDGLFMGKGNYQNLYQFKNYGTVDISVRKSFLRDALSLELRGNDLFHGSRNYWQTYFGSIIWEQTNQWDTREFSITLRYKFNTTKSKYKGTGAANDELRRL</sequence>
<dbReference type="Pfam" id="PF14905">
    <property type="entry name" value="OMP_b-brl_3"/>
    <property type="match status" value="1"/>
</dbReference>
<dbReference type="InterPro" id="IPR041700">
    <property type="entry name" value="OMP_b-brl_3"/>
</dbReference>
<dbReference type="eggNOG" id="COG1629">
    <property type="taxonomic scope" value="Bacteria"/>
</dbReference>
<dbReference type="AlphaFoldDB" id="A0A076IWP4"/>
<feature type="domain" description="Outer membrane protein beta-barrel" evidence="3">
    <location>
        <begin position="371"/>
        <end position="747"/>
    </location>
</feature>
<reference evidence="9 10" key="1">
    <citation type="journal article" date="2019" name="Nat. Med.">
        <title>A library of human gut bacterial isolates paired with longitudinal multiomics data enables mechanistic microbiome research.</title>
        <authorList>
            <person name="Poyet M."/>
            <person name="Groussin M."/>
            <person name="Gibbons S.M."/>
            <person name="Avila-Pacheco J."/>
            <person name="Jiang X."/>
            <person name="Kearney S.M."/>
            <person name="Perrotta A.R."/>
            <person name="Berdy B."/>
            <person name="Zhao S."/>
            <person name="Lieberman T.D."/>
            <person name="Swanson P.K."/>
            <person name="Smith M."/>
            <person name="Roesemann S."/>
            <person name="Alexander J.E."/>
            <person name="Rich S.A."/>
            <person name="Livny J."/>
            <person name="Vlamakis H."/>
            <person name="Clish C."/>
            <person name="Bullock K."/>
            <person name="Deik A."/>
            <person name="Scott J."/>
            <person name="Pierce K.A."/>
            <person name="Xavier R.J."/>
            <person name="Alm E.J."/>
        </authorList>
    </citation>
    <scope>NUCLEOTIDE SEQUENCE [LARGE SCALE GENOMIC DNA]</scope>
    <source>
        <strain evidence="4 10">BIOML-A25</strain>
        <strain evidence="5 9">BIOML-A5</strain>
    </source>
</reference>
<dbReference type="Proteomes" id="UP000500949">
    <property type="component" value="Chromosome"/>
</dbReference>
<proteinExistence type="predicted"/>
<keyword evidence="1" id="KW-0732">Signal</keyword>
<dbReference type="EMBL" id="SLTX01000001">
    <property type="protein sequence ID" value="TDB09018.1"/>
    <property type="molecule type" value="Genomic_DNA"/>
</dbReference>
<evidence type="ECO:0000256" key="1">
    <source>
        <dbReference type="SAM" id="SignalP"/>
    </source>
</evidence>
<dbReference type="GeneID" id="93448521"/>
<accession>A0A076IWP4</accession>
<organism evidence="4 10">
    <name type="scientific">Phocaeicola dorei</name>
    <dbReference type="NCBI Taxonomy" id="357276"/>
    <lineage>
        <taxon>Bacteria</taxon>
        <taxon>Pseudomonadati</taxon>
        <taxon>Bacteroidota</taxon>
        <taxon>Bacteroidia</taxon>
        <taxon>Bacteroidales</taxon>
        <taxon>Bacteroidaceae</taxon>
        <taxon>Phocaeicola</taxon>
    </lineage>
</organism>
<dbReference type="SUPFAM" id="SSF56935">
    <property type="entry name" value="Porins"/>
    <property type="match status" value="1"/>
</dbReference>
<evidence type="ECO:0000313" key="9">
    <source>
        <dbReference type="Proteomes" id="UP000347681"/>
    </source>
</evidence>
<evidence type="ECO:0000313" key="8">
    <source>
        <dbReference type="Proteomes" id="UP000294834"/>
    </source>
</evidence>
<dbReference type="Pfam" id="PF07715">
    <property type="entry name" value="Plug"/>
    <property type="match status" value="1"/>
</dbReference>
<evidence type="ECO:0000259" key="2">
    <source>
        <dbReference type="Pfam" id="PF07715"/>
    </source>
</evidence>
<dbReference type="SUPFAM" id="SSF49464">
    <property type="entry name" value="Carboxypeptidase regulatory domain-like"/>
    <property type="match status" value="1"/>
</dbReference>
<dbReference type="KEGG" id="bdo:EL88_20545"/>
<dbReference type="EMBL" id="VVZV01000041">
    <property type="protein sequence ID" value="KAA5314168.1"/>
    <property type="molecule type" value="Genomic_DNA"/>
</dbReference>
<feature type="signal peptide" evidence="1">
    <location>
        <begin position="1"/>
        <end position="21"/>
    </location>
</feature>
<evidence type="ECO:0000313" key="5">
    <source>
        <dbReference type="EMBL" id="KAA5381931.1"/>
    </source>
</evidence>
<dbReference type="EMBL" id="VVZB01000007">
    <property type="protein sequence ID" value="KAA5381931.1"/>
    <property type="molecule type" value="Genomic_DNA"/>
</dbReference>
<gene>
    <name evidence="7" type="ORF">E1J06_17445</name>
    <name evidence="5" type="ORF">F2Y61_14530</name>
    <name evidence="4" type="ORF">F2Z07_21480</name>
    <name evidence="6" type="ORF">GKD17_17790</name>
</gene>
<dbReference type="InterPro" id="IPR037066">
    <property type="entry name" value="Plug_dom_sf"/>
</dbReference>
<evidence type="ECO:0000313" key="7">
    <source>
        <dbReference type="EMBL" id="TDB09018.1"/>
    </source>
</evidence>
<reference evidence="6 11" key="3">
    <citation type="submission" date="2019-11" db="EMBL/GenBank/DDBJ databases">
        <title>Complete genome sequence of Bacteroides dorei DSM 17855.</title>
        <authorList>
            <person name="Russell J.T."/>
        </authorList>
    </citation>
    <scope>NUCLEOTIDE SEQUENCE [LARGE SCALE GENOMIC DNA]</scope>
    <source>
        <strain evidence="6 11">DSM 17855</strain>
    </source>
</reference>
<dbReference type="InterPro" id="IPR008969">
    <property type="entry name" value="CarboxyPept-like_regulatory"/>
</dbReference>
<dbReference type="Pfam" id="PF13715">
    <property type="entry name" value="CarbopepD_reg_2"/>
    <property type="match status" value="1"/>
</dbReference>
<name>A0A076IWP4_9BACT</name>
<dbReference type="Proteomes" id="UP000294834">
    <property type="component" value="Unassembled WGS sequence"/>
</dbReference>
<dbReference type="EMBL" id="CP046176">
    <property type="protein sequence ID" value="QJR78092.1"/>
    <property type="molecule type" value="Genomic_DNA"/>
</dbReference>
<evidence type="ECO:0000313" key="4">
    <source>
        <dbReference type="EMBL" id="KAA5314168.1"/>
    </source>
</evidence>
<feature type="domain" description="TonB-dependent receptor plug" evidence="2">
    <location>
        <begin position="138"/>
        <end position="205"/>
    </location>
</feature>
<evidence type="ECO:0000313" key="6">
    <source>
        <dbReference type="EMBL" id="QJR78092.1"/>
    </source>
</evidence>
<evidence type="ECO:0000313" key="11">
    <source>
        <dbReference type="Proteomes" id="UP000500949"/>
    </source>
</evidence>
<dbReference type="Gene3D" id="2.170.130.10">
    <property type="entry name" value="TonB-dependent receptor, plug domain"/>
    <property type="match status" value="1"/>
</dbReference>
<dbReference type="Proteomes" id="UP000481700">
    <property type="component" value="Unassembled WGS sequence"/>
</dbReference>
<keyword evidence="4" id="KW-0675">Receptor</keyword>
<dbReference type="InterPro" id="IPR012910">
    <property type="entry name" value="Plug_dom"/>
</dbReference>
<protein>
    <submittedName>
        <fullName evidence="4">TonB-dependent receptor</fullName>
    </submittedName>
</protein>